<dbReference type="Gene3D" id="3.90.1150.30">
    <property type="match status" value="1"/>
</dbReference>
<organism evidence="1 2">
    <name type="scientific">Nocardia ignorata</name>
    <dbReference type="NCBI Taxonomy" id="145285"/>
    <lineage>
        <taxon>Bacteria</taxon>
        <taxon>Bacillati</taxon>
        <taxon>Actinomycetota</taxon>
        <taxon>Actinomycetes</taxon>
        <taxon>Mycobacteriales</taxon>
        <taxon>Nocardiaceae</taxon>
        <taxon>Nocardia</taxon>
    </lineage>
</organism>
<dbReference type="InterPro" id="IPR038056">
    <property type="entry name" value="YjbR-like_sf"/>
</dbReference>
<gene>
    <name evidence="1" type="ORF">DFR75_103148</name>
</gene>
<protein>
    <submittedName>
        <fullName evidence="1">Putative DNA-binding protein (MmcQ/YjbR family)</fullName>
    </submittedName>
</protein>
<proteinExistence type="predicted"/>
<name>A0A4R6PK68_NOCIG</name>
<accession>A0A4R6PK68</accession>
<reference evidence="1 2" key="1">
    <citation type="submission" date="2019-03" db="EMBL/GenBank/DDBJ databases">
        <title>Genomic Encyclopedia of Type Strains, Phase IV (KMG-IV): sequencing the most valuable type-strain genomes for metagenomic binning, comparative biology and taxonomic classification.</title>
        <authorList>
            <person name="Goeker M."/>
        </authorList>
    </citation>
    <scope>NUCLEOTIDE SEQUENCE [LARGE SCALE GENOMIC DNA]</scope>
    <source>
        <strain evidence="1 2">DSM 44496</strain>
    </source>
</reference>
<sequence length="111" mass="12095">MDVLAYCLAEPGAWEDEPWEGDTVAKVGDKVFAFLGAGTSIGLKCGRDRAEADELVTIYPDDVTTSAYIGRYGWNSIRVGGAVPDDELRELIDASYDAIVAKLPKSKRPQR</sequence>
<dbReference type="PANTHER" id="PTHR35145:SF1">
    <property type="entry name" value="CYTOPLASMIC PROTEIN"/>
    <property type="match status" value="1"/>
</dbReference>
<keyword evidence="1" id="KW-0238">DNA-binding</keyword>
<dbReference type="AlphaFoldDB" id="A0A4R6PK68"/>
<dbReference type="InterPro" id="IPR007351">
    <property type="entry name" value="YjbR"/>
</dbReference>
<evidence type="ECO:0000313" key="1">
    <source>
        <dbReference type="EMBL" id="TDP38491.1"/>
    </source>
</evidence>
<dbReference type="RefSeq" id="WP_067486258.1">
    <property type="nucleotide sequence ID" value="NZ_JBHXPO010000006.1"/>
</dbReference>
<dbReference type="InterPro" id="IPR058532">
    <property type="entry name" value="YjbR/MT2646/Rv2570-like"/>
</dbReference>
<evidence type="ECO:0000313" key="2">
    <source>
        <dbReference type="Proteomes" id="UP000295087"/>
    </source>
</evidence>
<dbReference type="SUPFAM" id="SSF142906">
    <property type="entry name" value="YjbR-like"/>
    <property type="match status" value="1"/>
</dbReference>
<dbReference type="EMBL" id="SNXK01000003">
    <property type="protein sequence ID" value="TDP38491.1"/>
    <property type="molecule type" value="Genomic_DNA"/>
</dbReference>
<dbReference type="Proteomes" id="UP000295087">
    <property type="component" value="Unassembled WGS sequence"/>
</dbReference>
<keyword evidence="2" id="KW-1185">Reference proteome</keyword>
<dbReference type="PANTHER" id="PTHR35145">
    <property type="entry name" value="CYTOPLASMIC PROTEIN-RELATED"/>
    <property type="match status" value="1"/>
</dbReference>
<comment type="caution">
    <text evidence="1">The sequence shown here is derived from an EMBL/GenBank/DDBJ whole genome shotgun (WGS) entry which is preliminary data.</text>
</comment>
<dbReference type="Pfam" id="PF04237">
    <property type="entry name" value="YjbR"/>
    <property type="match status" value="1"/>
</dbReference>
<dbReference type="GO" id="GO:0003677">
    <property type="term" value="F:DNA binding"/>
    <property type="evidence" value="ECO:0007669"/>
    <property type="project" value="UniProtKB-KW"/>
</dbReference>